<keyword evidence="1" id="KW-1133">Transmembrane helix</keyword>
<reference evidence="3 4" key="2">
    <citation type="submission" date="2019-08" db="EMBL/GenBank/DDBJ databases">
        <authorList>
            <person name="Brilhante M."/>
            <person name="Perreten V."/>
        </authorList>
    </citation>
    <scope>NUCLEOTIDE SEQUENCE [LARGE SCALE GENOMIC DNA]</scope>
    <source>
        <strain evidence="3 4">MCP106</strain>
    </source>
</reference>
<keyword evidence="1" id="KW-0472">Membrane</keyword>
<protein>
    <submittedName>
        <fullName evidence="3">Uncharacterized protein</fullName>
    </submittedName>
</protein>
<evidence type="ECO:0000313" key="2">
    <source>
        <dbReference type="EMBL" id="TYK57292.1"/>
    </source>
</evidence>
<evidence type="ECO:0000313" key="3">
    <source>
        <dbReference type="EMBL" id="TYK60193.1"/>
    </source>
</evidence>
<reference evidence="3 4" key="1">
    <citation type="submission" date="2019-08" db="EMBL/GenBank/DDBJ databases">
        <title>Subclass B2 metallo-beta lactamase from Pseudomonas synxantha.</title>
        <authorList>
            <person name="Poirel L."/>
            <person name="Palmieri M."/>
            <person name="Masseron A."/>
            <person name="Perreten V."/>
            <person name="Nordman P."/>
        </authorList>
    </citation>
    <scope>NUCLEOTIDE SEQUENCE [LARGE SCALE GENOMIC DNA]</scope>
    <source>
        <strain evidence="3 4">MCP106</strain>
    </source>
</reference>
<dbReference type="EMBL" id="VSRO01000001">
    <property type="protein sequence ID" value="TYK60193.1"/>
    <property type="molecule type" value="Genomic_DNA"/>
</dbReference>
<dbReference type="RefSeq" id="WP_148852463.1">
    <property type="nucleotide sequence ID" value="NZ_VSRO01000001.1"/>
</dbReference>
<name>A0A5D3GIC7_9PSED</name>
<dbReference type="Proteomes" id="UP000324029">
    <property type="component" value="Unassembled WGS sequence"/>
</dbReference>
<proteinExistence type="predicted"/>
<comment type="caution">
    <text evidence="3">The sequence shown here is derived from an EMBL/GenBank/DDBJ whole genome shotgun (WGS) entry which is preliminary data.</text>
</comment>
<gene>
    <name evidence="3" type="ORF">FXO26_03495</name>
    <name evidence="2" type="ORF">FXO26_16355</name>
</gene>
<accession>A0A5D3GIC7</accession>
<evidence type="ECO:0000256" key="1">
    <source>
        <dbReference type="SAM" id="Phobius"/>
    </source>
</evidence>
<keyword evidence="1" id="KW-0812">Transmembrane</keyword>
<dbReference type="AlphaFoldDB" id="A0A5D3GIC7"/>
<evidence type="ECO:0000313" key="4">
    <source>
        <dbReference type="Proteomes" id="UP000324029"/>
    </source>
</evidence>
<organism evidence="3 4">
    <name type="scientific">Pseudomonas synxantha</name>
    <dbReference type="NCBI Taxonomy" id="47883"/>
    <lineage>
        <taxon>Bacteria</taxon>
        <taxon>Pseudomonadati</taxon>
        <taxon>Pseudomonadota</taxon>
        <taxon>Gammaproteobacteria</taxon>
        <taxon>Pseudomonadales</taxon>
        <taxon>Pseudomonadaceae</taxon>
        <taxon>Pseudomonas</taxon>
    </lineage>
</organism>
<dbReference type="EMBL" id="VSRO01000007">
    <property type="protein sequence ID" value="TYK57292.1"/>
    <property type="molecule type" value="Genomic_DNA"/>
</dbReference>
<sequence>MSVWEWLKDYNGTVAVLISLITAGFALYHYIGIKRSEDEARRFSTYHGLIQDLNIGKDNEAQYVDRQMAIIFELRNFPEYYPVTLRILKRSLPRWRAFAITASNPLSPYLVPEEVLLTIKYINRVIEERSYLCTPEEDRQ</sequence>
<feature type="transmembrane region" description="Helical" evidence="1">
    <location>
        <begin position="12"/>
        <end position="31"/>
    </location>
</feature>